<dbReference type="RefSeq" id="WP_316852020.1">
    <property type="nucleotide sequence ID" value="NZ_CATZAR010000001.1"/>
</dbReference>
<evidence type="ECO:0000313" key="1">
    <source>
        <dbReference type="EMBL" id="CAJ0775117.1"/>
    </source>
</evidence>
<organism evidence="1 2">
    <name type="scientific">Ralstonia thomasii</name>
    <dbReference type="NCBI Taxonomy" id="3058596"/>
    <lineage>
        <taxon>Bacteria</taxon>
        <taxon>Pseudomonadati</taxon>
        <taxon>Pseudomonadota</taxon>
        <taxon>Betaproteobacteria</taxon>
        <taxon>Burkholderiales</taxon>
        <taxon>Burkholderiaceae</taxon>
        <taxon>Ralstonia</taxon>
    </lineage>
</organism>
<gene>
    <name evidence="1" type="ORF">LMG18095_00006</name>
</gene>
<sequence>MTEHRTKPLNRQALLDELTFVGSRLTQAGIREAQVSFGWDCNIPIDDMWQEHGVRMDEILEFIRQAEQAGIVDVGRGDIFVESQDFCLTLCHEGDVHVAGTVDLVHEMVERWQRLGYEPYEVAPT</sequence>
<protein>
    <submittedName>
        <fullName evidence="1">Uncharacterized protein</fullName>
    </submittedName>
</protein>
<evidence type="ECO:0000313" key="2">
    <source>
        <dbReference type="Proteomes" id="UP001189773"/>
    </source>
</evidence>
<comment type="caution">
    <text evidence="1">The sequence shown here is derived from an EMBL/GenBank/DDBJ whole genome shotgun (WGS) entry which is preliminary data.</text>
</comment>
<dbReference type="Proteomes" id="UP001189773">
    <property type="component" value="Unassembled WGS sequence"/>
</dbReference>
<dbReference type="EMBL" id="CATZAR010000001">
    <property type="protein sequence ID" value="CAJ0775117.1"/>
    <property type="molecule type" value="Genomic_DNA"/>
</dbReference>
<proteinExistence type="predicted"/>
<keyword evidence="2" id="KW-1185">Reference proteome</keyword>
<reference evidence="1 2" key="1">
    <citation type="submission" date="2023-07" db="EMBL/GenBank/DDBJ databases">
        <authorList>
            <person name="Peeters C."/>
        </authorList>
    </citation>
    <scope>NUCLEOTIDE SEQUENCE [LARGE SCALE GENOMIC DNA]</scope>
    <source>
        <strain evidence="1 2">LMG 18095</strain>
    </source>
</reference>
<name>A0ABM9IX34_9RALS</name>
<accession>A0ABM9IX34</accession>